<dbReference type="InterPro" id="IPR003661">
    <property type="entry name" value="HisK_dim/P_dom"/>
</dbReference>
<evidence type="ECO:0000256" key="15">
    <source>
        <dbReference type="PROSITE-ProRule" id="PRU00169"/>
    </source>
</evidence>
<dbReference type="RefSeq" id="WP_090655047.1">
    <property type="nucleotide sequence ID" value="NZ_CP015031.1"/>
</dbReference>
<evidence type="ECO:0000256" key="4">
    <source>
        <dbReference type="ARBA" id="ARBA00022519"/>
    </source>
</evidence>
<evidence type="ECO:0000256" key="6">
    <source>
        <dbReference type="ARBA" id="ARBA00022679"/>
    </source>
</evidence>
<dbReference type="SUPFAM" id="SSF47384">
    <property type="entry name" value="Homodimeric domain of signal transducing histidine kinase"/>
    <property type="match status" value="1"/>
</dbReference>
<sequence>MKNVKFFAQRYIDWVTKLGRLKFSLLGFILIAILALCTHIFLSLMITGQIHWESLLYSVVFGVISAPFVIYFFALLVERLELSRQNLSNLVGELQQEIRERTTAEQRLAQAIRDKTTLMATISHELRTPLNGIVGLSRILLDSKLTEEQYNYLKTINVSAVSLGHIFNDIIDLEKLDGSRIELYKKETDFHALITDVYNVAQLMAEQKHLKFILQVDKDLPNWLLLDYTRLSQVLWNLISNAVKFTDKGTVTLKISRLSENRYAFAISDTGPGIPENELNKIFTMYYQVKANFNKHKAAGSGIGLAISKSIARLMNGDLVVESEIGKGSTFILTIQADEVSKPISDGTADLDLSLSILLVEDIELNIIVAKSLLEKLGHQVDTAMTGQEALTKFERNNYDLVLLDIQLPDMTGFDIAKILRTKYEDGVYDYLPPLIALTANVMQNKSDYQKQGMDDVLRKPLSLDSLNQCLSEYFGDEIGVSSAQNSVMTKAAELPDDFDYPLLDDLVEMLGASFVLKNLALFKQTMPEYIDELLTIYQNYQKDKEKKKDVAACMHKIKGAAASVGLKHIQLLAEKGQHDEADIWRENIKRWIDEIEQSWFEDVTKLEHWLAKK</sequence>
<protein>
    <recommendedName>
        <fullName evidence="13">Aerobic respiration control sensor protein</fullName>
        <ecNumber evidence="13">2.7.13.3</ecNumber>
    </recommendedName>
</protein>
<keyword evidence="12 13" id="KW-0472">Membrane</keyword>
<dbReference type="InterPro" id="IPR036890">
    <property type="entry name" value="HATPase_C_sf"/>
</dbReference>
<dbReference type="Proteomes" id="UP000199588">
    <property type="component" value="Unassembled WGS sequence"/>
</dbReference>
<evidence type="ECO:0000256" key="14">
    <source>
        <dbReference type="PROSITE-ProRule" id="PRU00110"/>
    </source>
</evidence>
<name>A0A1G5CDM8_9PAST</name>
<feature type="transmembrane region" description="Helical" evidence="17">
    <location>
        <begin position="54"/>
        <end position="77"/>
    </location>
</feature>
<dbReference type="InterPro" id="IPR008207">
    <property type="entry name" value="Sig_transdc_His_kin_Hpt_dom"/>
</dbReference>
<keyword evidence="10 17" id="KW-1133">Transmembrane helix</keyword>
<dbReference type="InterPro" id="IPR003594">
    <property type="entry name" value="HATPase_dom"/>
</dbReference>
<dbReference type="InterPro" id="IPR036097">
    <property type="entry name" value="HisK_dim/P_sf"/>
</dbReference>
<evidence type="ECO:0000256" key="12">
    <source>
        <dbReference type="ARBA" id="ARBA00023136"/>
    </source>
</evidence>
<evidence type="ECO:0000256" key="1">
    <source>
        <dbReference type="ARBA" id="ARBA00000085"/>
    </source>
</evidence>
<organism evidence="21 22">
    <name type="scientific">Basfia succiniciproducens</name>
    <dbReference type="NCBI Taxonomy" id="653940"/>
    <lineage>
        <taxon>Bacteria</taxon>
        <taxon>Pseudomonadati</taxon>
        <taxon>Pseudomonadota</taxon>
        <taxon>Gammaproteobacteria</taxon>
        <taxon>Pasteurellales</taxon>
        <taxon>Pasteurellaceae</taxon>
        <taxon>Basfia</taxon>
    </lineage>
</organism>
<evidence type="ECO:0000256" key="8">
    <source>
        <dbReference type="ARBA" id="ARBA00022777"/>
    </source>
</evidence>
<dbReference type="Pfam" id="PF02518">
    <property type="entry name" value="HATPase_c"/>
    <property type="match status" value="1"/>
</dbReference>
<keyword evidence="5 15" id="KW-0597">Phosphoprotein</keyword>
<evidence type="ECO:0000256" key="13">
    <source>
        <dbReference type="PIRNR" id="PIRNR003182"/>
    </source>
</evidence>
<dbReference type="Gene3D" id="1.10.287.130">
    <property type="match status" value="1"/>
</dbReference>
<keyword evidence="13" id="KW-0547">Nucleotide-binding</keyword>
<dbReference type="SUPFAM" id="SSF52172">
    <property type="entry name" value="CheY-like"/>
    <property type="match status" value="1"/>
</dbReference>
<comment type="catalytic activity">
    <reaction evidence="1 13">
        <text>ATP + protein L-histidine = ADP + protein N-phospho-L-histidine.</text>
        <dbReference type="EC" id="2.7.13.3"/>
    </reaction>
</comment>
<feature type="domain" description="HPt" evidence="20">
    <location>
        <begin position="512"/>
        <end position="610"/>
    </location>
</feature>
<evidence type="ECO:0000256" key="5">
    <source>
        <dbReference type="ARBA" id="ARBA00022553"/>
    </source>
</evidence>
<evidence type="ECO:0000313" key="22">
    <source>
        <dbReference type="Proteomes" id="UP000199588"/>
    </source>
</evidence>
<dbReference type="PIRSF" id="PIRSF003182">
    <property type="entry name" value="ArcB"/>
    <property type="match status" value="1"/>
</dbReference>
<dbReference type="PROSITE" id="PS50109">
    <property type="entry name" value="HIS_KIN"/>
    <property type="match status" value="1"/>
</dbReference>
<dbReference type="InterPro" id="IPR040642">
    <property type="entry name" value="HKR_ArcB_TM"/>
</dbReference>
<feature type="coiled-coil region" evidence="16">
    <location>
        <begin position="77"/>
        <end position="114"/>
    </location>
</feature>
<dbReference type="SUPFAM" id="SSF55874">
    <property type="entry name" value="ATPase domain of HSP90 chaperone/DNA topoisomerase II/histidine kinase"/>
    <property type="match status" value="1"/>
</dbReference>
<evidence type="ECO:0000259" key="20">
    <source>
        <dbReference type="PROSITE" id="PS50894"/>
    </source>
</evidence>
<dbReference type="SUPFAM" id="SSF47226">
    <property type="entry name" value="Histidine-containing phosphotransfer domain, HPT domain"/>
    <property type="match status" value="1"/>
</dbReference>
<dbReference type="Gene3D" id="3.40.50.2300">
    <property type="match status" value="1"/>
</dbReference>
<keyword evidence="8 13" id="KW-0418">Kinase</keyword>
<dbReference type="Pfam" id="PF00512">
    <property type="entry name" value="HisKA"/>
    <property type="match status" value="1"/>
</dbReference>
<dbReference type="PROSITE" id="PS50894">
    <property type="entry name" value="HPT"/>
    <property type="match status" value="1"/>
</dbReference>
<dbReference type="CDD" id="cd00082">
    <property type="entry name" value="HisKA"/>
    <property type="match status" value="1"/>
</dbReference>
<keyword evidence="6 13" id="KW-0808">Transferase</keyword>
<dbReference type="InterPro" id="IPR027460">
    <property type="entry name" value="ArcB_TM_sf"/>
</dbReference>
<dbReference type="InterPro" id="IPR036641">
    <property type="entry name" value="HPT_dom_sf"/>
</dbReference>
<dbReference type="InterPro" id="IPR004358">
    <property type="entry name" value="Sig_transdc_His_kin-like_C"/>
</dbReference>
<dbReference type="InterPro" id="IPR005467">
    <property type="entry name" value="His_kinase_dom"/>
</dbReference>
<feature type="transmembrane region" description="Helical" evidence="17">
    <location>
        <begin position="21"/>
        <end position="42"/>
    </location>
</feature>
<proteinExistence type="predicted"/>
<dbReference type="Pfam" id="PF00072">
    <property type="entry name" value="Response_reg"/>
    <property type="match status" value="1"/>
</dbReference>
<dbReference type="GO" id="GO:0016301">
    <property type="term" value="F:kinase activity"/>
    <property type="evidence" value="ECO:0007669"/>
    <property type="project" value="UniProtKB-KW"/>
</dbReference>
<dbReference type="PRINTS" id="PR00344">
    <property type="entry name" value="BCTRLSENSOR"/>
</dbReference>
<comment type="subcellular location">
    <subcellularLocation>
        <location evidence="2 13">Cell inner membrane</location>
        <topology evidence="2 13">Multi-pass membrane protein</topology>
    </subcellularLocation>
</comment>
<keyword evidence="13" id="KW-0805">Transcription regulation</keyword>
<keyword evidence="16" id="KW-0175">Coiled coil</keyword>
<evidence type="ECO:0000256" key="3">
    <source>
        <dbReference type="ARBA" id="ARBA00022475"/>
    </source>
</evidence>
<dbReference type="CDD" id="cd16922">
    <property type="entry name" value="HATPase_EvgS-ArcB-TorS-like"/>
    <property type="match status" value="1"/>
</dbReference>
<reference evidence="21 22" key="1">
    <citation type="submission" date="2016-10" db="EMBL/GenBank/DDBJ databases">
        <authorList>
            <person name="Varghese N."/>
            <person name="Submissions S."/>
        </authorList>
    </citation>
    <scope>NUCLEOTIDE SEQUENCE [LARGE SCALE GENOMIC DNA]</scope>
    <source>
        <strain evidence="21 22">DSM 22022</strain>
    </source>
</reference>
<dbReference type="Gene3D" id="1.10.287.970">
    <property type="entry name" value="His Kinase A (phosphoacceptor) domain"/>
    <property type="match status" value="1"/>
</dbReference>
<dbReference type="SMART" id="SM00387">
    <property type="entry name" value="HATPase_c"/>
    <property type="match status" value="1"/>
</dbReference>
<evidence type="ECO:0000256" key="11">
    <source>
        <dbReference type="ARBA" id="ARBA00023012"/>
    </source>
</evidence>
<evidence type="ECO:0000256" key="2">
    <source>
        <dbReference type="ARBA" id="ARBA00004429"/>
    </source>
</evidence>
<dbReference type="InterPro" id="IPR011006">
    <property type="entry name" value="CheY-like_superfamily"/>
</dbReference>
<feature type="domain" description="Histidine kinase" evidence="18">
    <location>
        <begin position="121"/>
        <end position="339"/>
    </location>
</feature>
<dbReference type="InterPro" id="IPR001789">
    <property type="entry name" value="Sig_transdc_resp-reg_receiver"/>
</dbReference>
<evidence type="ECO:0000256" key="9">
    <source>
        <dbReference type="ARBA" id="ARBA00022840"/>
    </source>
</evidence>
<accession>A0A1G5CDM8</accession>
<dbReference type="Pfam" id="PF01627">
    <property type="entry name" value="Hpt"/>
    <property type="match status" value="1"/>
</dbReference>
<dbReference type="Gene3D" id="1.20.120.160">
    <property type="entry name" value="HPT domain"/>
    <property type="match status" value="1"/>
</dbReference>
<dbReference type="EMBL" id="FMUQ01000008">
    <property type="protein sequence ID" value="SCY00456.1"/>
    <property type="molecule type" value="Genomic_DNA"/>
</dbReference>
<gene>
    <name evidence="21" type="ORF">SAMN02910354_01121</name>
</gene>
<dbReference type="CDD" id="cd17546">
    <property type="entry name" value="REC_hyHK_CKI1_RcsC-like"/>
    <property type="match status" value="1"/>
</dbReference>
<keyword evidence="11 13" id="KW-0902">Two-component regulatory system</keyword>
<dbReference type="Pfam" id="PF18415">
    <property type="entry name" value="HKR_ArcB_TM"/>
    <property type="match status" value="1"/>
</dbReference>
<keyword evidence="3 13" id="KW-1003">Cell membrane</keyword>
<dbReference type="EC" id="2.7.13.3" evidence="13"/>
<keyword evidence="9 13" id="KW-0067">ATP-binding</keyword>
<evidence type="ECO:0000256" key="17">
    <source>
        <dbReference type="SAM" id="Phobius"/>
    </source>
</evidence>
<keyword evidence="22" id="KW-1185">Reference proteome</keyword>
<dbReference type="SMART" id="SM00388">
    <property type="entry name" value="HisKA"/>
    <property type="match status" value="1"/>
</dbReference>
<dbReference type="PROSITE" id="PS50110">
    <property type="entry name" value="RESPONSE_REGULATORY"/>
    <property type="match status" value="1"/>
</dbReference>
<dbReference type="PANTHER" id="PTHR43047:SF72">
    <property type="entry name" value="OSMOSENSING HISTIDINE PROTEIN KINASE SLN1"/>
    <property type="match status" value="1"/>
</dbReference>
<keyword evidence="13" id="KW-0804">Transcription</keyword>
<dbReference type="SMART" id="SM00448">
    <property type="entry name" value="REC"/>
    <property type="match status" value="1"/>
</dbReference>
<feature type="domain" description="Response regulatory" evidence="19">
    <location>
        <begin position="356"/>
        <end position="475"/>
    </location>
</feature>
<dbReference type="InterPro" id="IPR014409">
    <property type="entry name" value="Sig_transdc_His_kin_hyb_ArcB"/>
</dbReference>
<keyword evidence="4 13" id="KW-0997">Cell inner membrane</keyword>
<feature type="modified residue" description="4-aspartylphosphate" evidence="15">
    <location>
        <position position="405"/>
    </location>
</feature>
<evidence type="ECO:0000259" key="18">
    <source>
        <dbReference type="PROSITE" id="PS50109"/>
    </source>
</evidence>
<evidence type="ECO:0000259" key="19">
    <source>
        <dbReference type="PROSITE" id="PS50110"/>
    </source>
</evidence>
<evidence type="ECO:0000256" key="10">
    <source>
        <dbReference type="ARBA" id="ARBA00022989"/>
    </source>
</evidence>
<keyword evidence="7 17" id="KW-0812">Transmembrane</keyword>
<evidence type="ECO:0000256" key="16">
    <source>
        <dbReference type="SAM" id="Coils"/>
    </source>
</evidence>
<dbReference type="Gene3D" id="3.30.565.10">
    <property type="entry name" value="Histidine kinase-like ATPase, C-terminal domain"/>
    <property type="match status" value="1"/>
</dbReference>
<evidence type="ECO:0000313" key="21">
    <source>
        <dbReference type="EMBL" id="SCY00456.1"/>
    </source>
</evidence>
<comment type="caution">
    <text evidence="21">The sequence shown here is derived from an EMBL/GenBank/DDBJ whole genome shotgun (WGS) entry which is preliminary data.</text>
</comment>
<feature type="modified residue" description="Phosphohistidine" evidence="14">
    <location>
        <position position="556"/>
    </location>
</feature>
<dbReference type="CDD" id="cd00088">
    <property type="entry name" value="HPT"/>
    <property type="match status" value="1"/>
</dbReference>
<evidence type="ECO:0000256" key="7">
    <source>
        <dbReference type="ARBA" id="ARBA00022692"/>
    </source>
</evidence>
<dbReference type="PANTHER" id="PTHR43047">
    <property type="entry name" value="TWO-COMPONENT HISTIDINE PROTEIN KINASE"/>
    <property type="match status" value="1"/>
</dbReference>